<proteinExistence type="evidence at protein level"/>
<dbReference type="AGR" id="MGI:1924908"/>
<dbReference type="Bgee" id="ENSMUSG00000039623">
    <property type="expression patterns" value="Expressed in ear vesicle and 171 other cell types or tissues"/>
</dbReference>
<keyword evidence="4" id="KW-1185">Reference proteome</keyword>
<dbReference type="Ensembl" id="ENSMUST00000197173.5">
    <property type="protein sequence ID" value="ENSMUSP00000142777.2"/>
    <property type="gene ID" value="ENSMUSG00000039623.14"/>
</dbReference>
<dbReference type="GeneTree" id="ENSGT00390000017592"/>
<name>A0A0G2JEH7_MOUSE</name>
<evidence type="ECO:0000313" key="2">
    <source>
        <dbReference type="Ensembl" id="ENSMUSP00000142777.2"/>
    </source>
</evidence>
<evidence type="ECO:0007829" key="5">
    <source>
        <dbReference type="PeptideAtlas" id="A0A0G2JEH7"/>
    </source>
</evidence>
<sequence>MFSAGAESLLHQAREIQDEELRRFCSRVTKLLQEAPGPATVDALQRLFLIVSATKYPRRSCVPGWRRCVWTCYRPLSACLPALSSSRSSVLLS</sequence>
<evidence type="ECO:0000259" key="1">
    <source>
        <dbReference type="Pfam" id="PF25153"/>
    </source>
</evidence>
<reference evidence="2" key="4">
    <citation type="submission" date="2025-09" db="UniProtKB">
        <authorList>
            <consortium name="Ensembl"/>
        </authorList>
    </citation>
    <scope>IDENTIFICATION</scope>
    <source>
        <strain evidence="2">C57BL/6J</strain>
    </source>
</reference>
<dbReference type="ExpressionAtlas" id="A0A0G2JEH7">
    <property type="expression patterns" value="baseline and differential"/>
</dbReference>
<organism evidence="2 4">
    <name type="scientific">Mus musculus</name>
    <name type="common">Mouse</name>
    <dbReference type="NCBI Taxonomy" id="10090"/>
    <lineage>
        <taxon>Eukaryota</taxon>
        <taxon>Metazoa</taxon>
        <taxon>Chordata</taxon>
        <taxon>Craniata</taxon>
        <taxon>Vertebrata</taxon>
        <taxon>Euteleostomi</taxon>
        <taxon>Mammalia</taxon>
        <taxon>Eutheria</taxon>
        <taxon>Euarchontoglires</taxon>
        <taxon>Glires</taxon>
        <taxon>Rodentia</taxon>
        <taxon>Myomorpha</taxon>
        <taxon>Muroidea</taxon>
        <taxon>Muridae</taxon>
        <taxon>Murinae</taxon>
        <taxon>Mus</taxon>
        <taxon>Mus</taxon>
    </lineage>
</organism>
<feature type="domain" description="AP-5 complex subunit zeta-1 N-terminal TPR" evidence="1">
    <location>
        <begin position="1"/>
        <end position="59"/>
    </location>
</feature>
<dbReference type="MGI" id="MGI:1924908">
    <property type="gene designation" value="Ap5z1"/>
</dbReference>
<evidence type="ECO:0007829" key="6">
    <source>
        <dbReference type="ProteomicsDB" id="A0A0G2JEH7"/>
    </source>
</evidence>
<accession>A0A0G2JEH7</accession>
<dbReference type="InterPro" id="IPR056857">
    <property type="entry name" value="TPR_AP5Z1_N"/>
</dbReference>
<dbReference type="AlphaFoldDB" id="A0A0G2JEH7"/>
<dbReference type="Antibodypedia" id="48203">
    <property type="antibodies" value="74 antibodies from 16 providers"/>
</dbReference>
<reference evidence="2 4" key="1">
    <citation type="journal article" date="2009" name="PLoS Biol.">
        <title>Lineage-specific biology revealed by a finished genome assembly of the mouse.</title>
        <authorList>
            <consortium name="Mouse Genome Sequencing Consortium"/>
            <person name="Church D.M."/>
            <person name="Goodstadt L."/>
            <person name="Hillier L.W."/>
            <person name="Zody M.C."/>
            <person name="Goldstein S."/>
            <person name="She X."/>
            <person name="Bult C.J."/>
            <person name="Agarwala R."/>
            <person name="Cherry J.L."/>
            <person name="DiCuccio M."/>
            <person name="Hlavina W."/>
            <person name="Kapustin Y."/>
            <person name="Meric P."/>
            <person name="Maglott D."/>
            <person name="Birtle Z."/>
            <person name="Marques A.C."/>
            <person name="Graves T."/>
            <person name="Zhou S."/>
            <person name="Teague B."/>
            <person name="Potamousis K."/>
            <person name="Churas C."/>
            <person name="Place M."/>
            <person name="Herschleb J."/>
            <person name="Runnheim R."/>
            <person name="Forrest D."/>
            <person name="Amos-Landgraf J."/>
            <person name="Schwartz D.C."/>
            <person name="Cheng Z."/>
            <person name="Lindblad-Toh K."/>
            <person name="Eichler E.E."/>
            <person name="Ponting C.P."/>
        </authorList>
    </citation>
    <scope>NUCLEOTIDE SEQUENCE [LARGE SCALE GENOMIC DNA]</scope>
    <source>
        <strain evidence="2 4">C57BL/6J</strain>
    </source>
</reference>
<dbReference type="GO" id="GO:0044599">
    <property type="term" value="C:AP-5 adaptor complex"/>
    <property type="evidence" value="ECO:0007669"/>
    <property type="project" value="InterPro"/>
</dbReference>
<dbReference type="VEuPathDB" id="HostDB:ENSMUSG00000039623"/>
<reference evidence="2" key="3">
    <citation type="submission" date="2025-08" db="UniProtKB">
        <authorList>
            <consortium name="Ensembl"/>
        </authorList>
    </citation>
    <scope>IDENTIFICATION</scope>
    <source>
        <strain evidence="2">C57BL/6J</strain>
    </source>
</reference>
<evidence type="ECO:0000313" key="4">
    <source>
        <dbReference type="Proteomes" id="UP000000589"/>
    </source>
</evidence>
<keyword evidence="5 6" id="KW-1267">Proteomics identification</keyword>
<protein>
    <submittedName>
        <fullName evidence="2">Adaptor-related protein complex 5, zeta 1 subunit</fullName>
    </submittedName>
</protein>
<dbReference type="SMR" id="A0A0G2JEH7"/>
<dbReference type="Pfam" id="PF25153">
    <property type="entry name" value="TPR_AP5Z1"/>
    <property type="match status" value="1"/>
</dbReference>
<dbReference type="ProteomicsDB" id="316421"/>
<gene>
    <name evidence="2 3" type="primary">Ap5z1</name>
</gene>
<dbReference type="PANTHER" id="PTHR46488">
    <property type="entry name" value="AP-5 COMPLEX SUBUNIT ZETA-1"/>
    <property type="match status" value="1"/>
</dbReference>
<dbReference type="Proteomes" id="UP000000589">
    <property type="component" value="Chromosome 5"/>
</dbReference>
<dbReference type="PANTHER" id="PTHR46488:SF1">
    <property type="entry name" value="AP-5 COMPLEX SUBUNIT ZETA-1"/>
    <property type="match status" value="1"/>
</dbReference>
<dbReference type="InterPro" id="IPR028222">
    <property type="entry name" value="AP5Z1"/>
</dbReference>
<evidence type="ECO:0000313" key="3">
    <source>
        <dbReference type="MGI" id="MGI:1924908"/>
    </source>
</evidence>
<reference evidence="2 4" key="2">
    <citation type="journal article" date="2011" name="PLoS Biol.">
        <title>Modernizing reference genome assemblies.</title>
        <authorList>
            <person name="Church D.M."/>
            <person name="Schneider V.A."/>
            <person name="Graves T."/>
            <person name="Auger K."/>
            <person name="Cunningham F."/>
            <person name="Bouk N."/>
            <person name="Chen H.C."/>
            <person name="Agarwala R."/>
            <person name="McLaren W.M."/>
            <person name="Ritchie G.R."/>
            <person name="Albracht D."/>
            <person name="Kremitzki M."/>
            <person name="Rock S."/>
            <person name="Kotkiewicz H."/>
            <person name="Kremitzki C."/>
            <person name="Wollam A."/>
            <person name="Trani L."/>
            <person name="Fulton L."/>
            <person name="Fulton R."/>
            <person name="Matthews L."/>
            <person name="Whitehead S."/>
            <person name="Chow W."/>
            <person name="Torrance J."/>
            <person name="Dunn M."/>
            <person name="Harden G."/>
            <person name="Threadgold G."/>
            <person name="Wood J."/>
            <person name="Collins J."/>
            <person name="Heath P."/>
            <person name="Griffiths G."/>
            <person name="Pelan S."/>
            <person name="Grafham D."/>
            <person name="Eichler E.E."/>
            <person name="Weinstock G."/>
            <person name="Mardis E.R."/>
            <person name="Wilson R.K."/>
            <person name="Howe K."/>
            <person name="Flicek P."/>
            <person name="Hubbard T."/>
        </authorList>
    </citation>
    <scope>NUCLEOTIDE SEQUENCE [LARGE SCALE GENOMIC DNA]</scope>
    <source>
        <strain evidence="2 4">C57BL/6J</strain>
    </source>
</reference>